<evidence type="ECO:0000256" key="2">
    <source>
        <dbReference type="ARBA" id="ARBA00023125"/>
    </source>
</evidence>
<dbReference type="InterPro" id="IPR001387">
    <property type="entry name" value="Cro/C1-type_HTH"/>
</dbReference>
<dbReference type="InterPro" id="IPR015927">
    <property type="entry name" value="Peptidase_S24_S26A/B/C"/>
</dbReference>
<dbReference type="PROSITE" id="PS50943">
    <property type="entry name" value="HTH_CROC1"/>
    <property type="match status" value="1"/>
</dbReference>
<dbReference type="SUPFAM" id="SSF51306">
    <property type="entry name" value="LexA/Signal peptidase"/>
    <property type="match status" value="1"/>
</dbReference>
<dbReference type="GO" id="GO:0003677">
    <property type="term" value="F:DNA binding"/>
    <property type="evidence" value="ECO:0007669"/>
    <property type="project" value="UniProtKB-KW"/>
</dbReference>
<dbReference type="Gene3D" id="2.10.109.10">
    <property type="entry name" value="Umud Fragment, subunit A"/>
    <property type="match status" value="1"/>
</dbReference>
<feature type="domain" description="HTH cro/C1-type" evidence="4">
    <location>
        <begin position="9"/>
        <end position="63"/>
    </location>
</feature>
<accession>A0A6S6QTQ8</accession>
<keyword evidence="2" id="KW-0238">DNA-binding</keyword>
<dbReference type="InterPro" id="IPR010982">
    <property type="entry name" value="Lambda_DNA-bd_dom_sf"/>
</dbReference>
<dbReference type="KEGG" id="tso:IZ6_10550"/>
<protein>
    <recommendedName>
        <fullName evidence="4">HTH cro/C1-type domain-containing protein</fullName>
    </recommendedName>
</protein>
<dbReference type="InterPro" id="IPR036286">
    <property type="entry name" value="LexA/Signal_pep-like_sf"/>
</dbReference>
<keyword evidence="1" id="KW-0805">Transcription regulation</keyword>
<dbReference type="CDD" id="cd06462">
    <property type="entry name" value="Peptidase_S24_S26"/>
    <property type="match status" value="1"/>
</dbReference>
<dbReference type="Proteomes" id="UP000515317">
    <property type="component" value="Chromosome"/>
</dbReference>
<dbReference type="RefSeq" id="WP_222876953.1">
    <property type="nucleotide sequence ID" value="NZ_AP023361.1"/>
</dbReference>
<dbReference type="Gene3D" id="1.10.260.40">
    <property type="entry name" value="lambda repressor-like DNA-binding domains"/>
    <property type="match status" value="1"/>
</dbReference>
<evidence type="ECO:0000259" key="4">
    <source>
        <dbReference type="PROSITE" id="PS50943"/>
    </source>
</evidence>
<organism evidence="5 6">
    <name type="scientific">Terrihabitans soli</name>
    <dbReference type="NCBI Taxonomy" id="708113"/>
    <lineage>
        <taxon>Bacteria</taxon>
        <taxon>Pseudomonadati</taxon>
        <taxon>Pseudomonadota</taxon>
        <taxon>Alphaproteobacteria</taxon>
        <taxon>Hyphomicrobiales</taxon>
        <taxon>Terrihabitans</taxon>
    </lineage>
</organism>
<proteinExistence type="predicted"/>
<dbReference type="Pfam" id="PF00717">
    <property type="entry name" value="Peptidase_S24"/>
    <property type="match status" value="1"/>
</dbReference>
<gene>
    <name evidence="5" type="ORF">IZ6_10550</name>
</gene>
<evidence type="ECO:0000313" key="5">
    <source>
        <dbReference type="EMBL" id="BCJ90320.1"/>
    </source>
</evidence>
<evidence type="ECO:0000256" key="1">
    <source>
        <dbReference type="ARBA" id="ARBA00023015"/>
    </source>
</evidence>
<keyword evidence="3" id="KW-0804">Transcription</keyword>
<keyword evidence="6" id="KW-1185">Reference proteome</keyword>
<dbReference type="SUPFAM" id="SSF47413">
    <property type="entry name" value="lambda repressor-like DNA-binding domains"/>
    <property type="match status" value="1"/>
</dbReference>
<dbReference type="AlphaFoldDB" id="A0A6S6QTQ8"/>
<dbReference type="PANTHER" id="PTHR40661:SF3">
    <property type="entry name" value="FELS-1 PROPHAGE TRANSCRIPTIONAL REGULATOR"/>
    <property type="match status" value="1"/>
</dbReference>
<dbReference type="PANTHER" id="PTHR40661">
    <property type="match status" value="1"/>
</dbReference>
<evidence type="ECO:0000256" key="3">
    <source>
        <dbReference type="ARBA" id="ARBA00023163"/>
    </source>
</evidence>
<evidence type="ECO:0000313" key="6">
    <source>
        <dbReference type="Proteomes" id="UP000515317"/>
    </source>
</evidence>
<reference evidence="5 6" key="1">
    <citation type="submission" date="2020-08" db="EMBL/GenBank/DDBJ databases">
        <title>Genome sequence of Rhizobiales bacterium strain IZ6.</title>
        <authorList>
            <person name="Nakai R."/>
            <person name="Naganuma T."/>
        </authorList>
    </citation>
    <scope>NUCLEOTIDE SEQUENCE [LARGE SCALE GENOMIC DNA]</scope>
    <source>
        <strain evidence="5 6">IZ6</strain>
    </source>
</reference>
<dbReference type="EMBL" id="AP023361">
    <property type="protein sequence ID" value="BCJ90320.1"/>
    <property type="molecule type" value="Genomic_DNA"/>
</dbReference>
<sequence length="200" mass="22278">MKDKYPNGLRAAMDAKAIGVTDLATSVGTSKQNIQRWRDQERKLPVEWAEEISRELDIDLTSLLLPQVGPRGAPLISWVSAGGLKTPSVVLEANEAKMVYAHDLDPKGDWIALQVEGDSMDRISPPESVIFVNRKDRRLVPNACYVIADAEGGQASYKRFRPNPDRWEPVSTNPDHQPVIVKKGREPVIVGRVRKTLLSM</sequence>
<dbReference type="CDD" id="cd00093">
    <property type="entry name" value="HTH_XRE"/>
    <property type="match status" value="1"/>
</dbReference>
<name>A0A6S6QTQ8_9HYPH</name>